<dbReference type="Proteomes" id="UP001167831">
    <property type="component" value="Unassembled WGS sequence"/>
</dbReference>
<evidence type="ECO:0000313" key="9">
    <source>
        <dbReference type="Proteomes" id="UP001167831"/>
    </source>
</evidence>
<evidence type="ECO:0000256" key="6">
    <source>
        <dbReference type="RuleBase" id="RU004379"/>
    </source>
</evidence>
<evidence type="ECO:0000256" key="2">
    <source>
        <dbReference type="ARBA" id="ARBA00010350"/>
    </source>
</evidence>
<dbReference type="EMBL" id="JAUEIE010000013">
    <property type="protein sequence ID" value="MDN0023565.1"/>
    <property type="molecule type" value="Genomic_DNA"/>
</dbReference>
<comment type="subcellular location">
    <subcellularLocation>
        <location evidence="1">Membrane</location>
        <topology evidence="1">Multi-pass membrane protein</topology>
    </subcellularLocation>
</comment>
<comment type="similarity">
    <text evidence="2 6">Belongs to the BI1 family.</text>
</comment>
<feature type="transmembrane region" description="Helical" evidence="6">
    <location>
        <begin position="171"/>
        <end position="189"/>
    </location>
</feature>
<evidence type="ECO:0000256" key="5">
    <source>
        <dbReference type="ARBA" id="ARBA00023136"/>
    </source>
</evidence>
<reference evidence="8" key="2">
    <citation type="submission" date="2023-08" db="EMBL/GenBank/DDBJ databases">
        <title>Identification and characterization of horizontal gene transfer across gut microbiota members of farm animals based on homology search.</title>
        <authorList>
            <person name="Schwarzerova J."/>
            <person name="Nykrynova M."/>
            <person name="Jureckova K."/>
            <person name="Cejkova D."/>
            <person name="Rychlik I."/>
        </authorList>
    </citation>
    <scope>NUCLEOTIDE SEQUENCE</scope>
    <source>
        <strain evidence="8">ET15</strain>
        <strain evidence="7">ET37</strain>
    </source>
</reference>
<feature type="transmembrane region" description="Helical" evidence="6">
    <location>
        <begin position="89"/>
        <end position="110"/>
    </location>
</feature>
<feature type="transmembrane region" description="Helical" evidence="6">
    <location>
        <begin position="28"/>
        <end position="47"/>
    </location>
</feature>
<feature type="transmembrane region" description="Helical" evidence="6">
    <location>
        <begin position="210"/>
        <end position="230"/>
    </location>
</feature>
<dbReference type="GO" id="GO:0005886">
    <property type="term" value="C:plasma membrane"/>
    <property type="evidence" value="ECO:0007669"/>
    <property type="project" value="TreeGrafter"/>
</dbReference>
<dbReference type="EMBL" id="JAUEIF010000013">
    <property type="protein sequence ID" value="MDN0026151.1"/>
    <property type="molecule type" value="Genomic_DNA"/>
</dbReference>
<sequence length="237" mass="26117">MERERLYYSSQDRELSLSAAFPALMRKVYIWMTLALSITGITAYGVASSPNLIMAIATNSGLMWGIIIGTFALVMIISSAINRLSLTTATLLFTLYSVLNGMMLSSIFLVYTMSSIAQVFFITAGTFAVMAAVGYFTKTDLTSFGKLLFMALIGLVIATIVNIFMKSGTMGLIISYVGVLIFVGLTAYDSQKIKQMLMSCDDVTENSQKLALLGSLTLYLDFLNLFLYLLRIFGRRE</sequence>
<proteinExistence type="inferred from homology"/>
<evidence type="ECO:0000313" key="8">
    <source>
        <dbReference type="EMBL" id="MDN0026151.1"/>
    </source>
</evidence>
<evidence type="ECO:0000256" key="3">
    <source>
        <dbReference type="ARBA" id="ARBA00022692"/>
    </source>
</evidence>
<dbReference type="RefSeq" id="WP_021993420.1">
    <property type="nucleotide sequence ID" value="NZ_CALUKV010000015.1"/>
</dbReference>
<dbReference type="Pfam" id="PF01027">
    <property type="entry name" value="Bax1-I"/>
    <property type="match status" value="1"/>
</dbReference>
<name>A0AAW7JQ46_9BACT</name>
<reference evidence="8" key="1">
    <citation type="submission" date="2023-06" db="EMBL/GenBank/DDBJ databases">
        <authorList>
            <person name="Zeman M."/>
            <person name="Kubasova T."/>
            <person name="Jahodarova E."/>
            <person name="Nykrynova M."/>
            <person name="Rychlik I."/>
        </authorList>
    </citation>
    <scope>NUCLEOTIDE SEQUENCE</scope>
    <source>
        <strain evidence="8">ET15</strain>
        <strain evidence="7">ET37</strain>
    </source>
</reference>
<feature type="transmembrane region" description="Helical" evidence="6">
    <location>
        <begin position="147"/>
        <end position="165"/>
    </location>
</feature>
<dbReference type="AlphaFoldDB" id="A0AAW7JQ46"/>
<gene>
    <name evidence="7" type="ORF">QVN81_11135</name>
    <name evidence="8" type="ORF">QVN84_11580</name>
</gene>
<dbReference type="PANTHER" id="PTHR23291:SF50">
    <property type="entry name" value="PROTEIN LIFEGUARD 4"/>
    <property type="match status" value="1"/>
</dbReference>
<feature type="transmembrane region" description="Helical" evidence="6">
    <location>
        <begin position="53"/>
        <end position="77"/>
    </location>
</feature>
<evidence type="ECO:0000256" key="1">
    <source>
        <dbReference type="ARBA" id="ARBA00004141"/>
    </source>
</evidence>
<feature type="transmembrane region" description="Helical" evidence="6">
    <location>
        <begin position="116"/>
        <end position="135"/>
    </location>
</feature>
<dbReference type="Proteomes" id="UP001168478">
    <property type="component" value="Unassembled WGS sequence"/>
</dbReference>
<dbReference type="PANTHER" id="PTHR23291">
    <property type="entry name" value="BAX INHIBITOR-RELATED"/>
    <property type="match status" value="1"/>
</dbReference>
<dbReference type="InterPro" id="IPR006214">
    <property type="entry name" value="Bax_inhibitor_1-related"/>
</dbReference>
<evidence type="ECO:0000313" key="10">
    <source>
        <dbReference type="Proteomes" id="UP001168478"/>
    </source>
</evidence>
<keyword evidence="3 6" id="KW-0812">Transmembrane</keyword>
<comment type="caution">
    <text evidence="8">The sequence shown here is derived from an EMBL/GenBank/DDBJ whole genome shotgun (WGS) entry which is preliminary data.</text>
</comment>
<keyword evidence="5 6" id="KW-0472">Membrane</keyword>
<protein>
    <submittedName>
        <fullName evidence="8">Bax inhibitor-1/YccA family protein</fullName>
    </submittedName>
</protein>
<keyword evidence="9" id="KW-1185">Reference proteome</keyword>
<dbReference type="CDD" id="cd10432">
    <property type="entry name" value="BI-1-like_bacterial"/>
    <property type="match status" value="1"/>
</dbReference>
<keyword evidence="4 6" id="KW-1133">Transmembrane helix</keyword>
<evidence type="ECO:0000313" key="7">
    <source>
        <dbReference type="EMBL" id="MDN0023565.1"/>
    </source>
</evidence>
<evidence type="ECO:0000256" key="4">
    <source>
        <dbReference type="ARBA" id="ARBA00022989"/>
    </source>
</evidence>
<accession>A0AAW7JQ46</accession>
<organism evidence="8 10">
    <name type="scientific">Leyella lascolaii</name>
    <dbReference type="NCBI Taxonomy" id="1776379"/>
    <lineage>
        <taxon>Bacteria</taxon>
        <taxon>Pseudomonadati</taxon>
        <taxon>Bacteroidota</taxon>
        <taxon>Bacteroidia</taxon>
        <taxon>Bacteroidales</taxon>
        <taxon>Prevotellaceae</taxon>
        <taxon>Leyella</taxon>
    </lineage>
</organism>